<protein>
    <recommendedName>
        <fullName evidence="4">Phosphomutase-like protein 3</fullName>
    </recommendedName>
</protein>
<feature type="chain" id="PRO_5040944421" description="Phosphomutase-like protein 3" evidence="1">
    <location>
        <begin position="21"/>
        <end position="328"/>
    </location>
</feature>
<dbReference type="AlphaFoldDB" id="A0A9W4XF14"/>
<gene>
    <name evidence="2" type="ORF">CANVERA_P0745</name>
</gene>
<accession>A0A9W4XF14</accession>
<dbReference type="Proteomes" id="UP001152885">
    <property type="component" value="Unassembled WGS sequence"/>
</dbReference>
<dbReference type="InterPro" id="IPR013078">
    <property type="entry name" value="His_Pase_superF_clade-1"/>
</dbReference>
<keyword evidence="3" id="KW-1185">Reference proteome</keyword>
<dbReference type="PANTHER" id="PTHR48100">
    <property type="entry name" value="BROAD-SPECIFICITY PHOSPHATASE YOR283W-RELATED"/>
    <property type="match status" value="1"/>
</dbReference>
<dbReference type="SUPFAM" id="SSF53254">
    <property type="entry name" value="Phosphoglycerate mutase-like"/>
    <property type="match status" value="1"/>
</dbReference>
<comment type="caution">
    <text evidence="2">The sequence shown here is derived from an EMBL/GenBank/DDBJ whole genome shotgun (WGS) entry which is preliminary data.</text>
</comment>
<keyword evidence="1" id="KW-0732">Signal</keyword>
<name>A0A9W4XF14_9ASCO</name>
<proteinExistence type="predicted"/>
<dbReference type="InterPro" id="IPR050275">
    <property type="entry name" value="PGM_Phosphatase"/>
</dbReference>
<dbReference type="Pfam" id="PF00300">
    <property type="entry name" value="His_Phos_1"/>
    <property type="match status" value="1"/>
</dbReference>
<dbReference type="GO" id="GO:0016791">
    <property type="term" value="F:phosphatase activity"/>
    <property type="evidence" value="ECO:0007669"/>
    <property type="project" value="TreeGrafter"/>
</dbReference>
<evidence type="ECO:0000313" key="2">
    <source>
        <dbReference type="EMBL" id="CAI5756228.1"/>
    </source>
</evidence>
<dbReference type="OrthoDB" id="496981at2759"/>
<dbReference type="Gene3D" id="3.40.50.1240">
    <property type="entry name" value="Phosphoglycerate mutase-like"/>
    <property type="match status" value="1"/>
</dbReference>
<organism evidence="2 3">
    <name type="scientific">Candida verbasci</name>
    <dbReference type="NCBI Taxonomy" id="1227364"/>
    <lineage>
        <taxon>Eukaryota</taxon>
        <taxon>Fungi</taxon>
        <taxon>Dikarya</taxon>
        <taxon>Ascomycota</taxon>
        <taxon>Saccharomycotina</taxon>
        <taxon>Pichiomycetes</taxon>
        <taxon>Debaryomycetaceae</taxon>
        <taxon>Candida/Lodderomyces clade</taxon>
        <taxon>Candida</taxon>
    </lineage>
</organism>
<evidence type="ECO:0000256" key="1">
    <source>
        <dbReference type="SAM" id="SignalP"/>
    </source>
</evidence>
<sequence length="328" mass="37455">MVTAIKMVSLISLLSTAVLSQVVLSKSVTLPKLTSSDKYFEQSDPNIPVNQIDDSKNFGLKSEYTWSDVTSQLDDSHKLFYIQRHSEGWHQIAKSKLGISDLDWDCYWQEQDGKDGIVWADAELTPNGVQQSKDLSNQIQNTNGLPWPQKWISSPLRRTLQTWNLTWLNLKHDTPLIIEFARETYGIQTESQRHPKSYIQKNFPIFEFESGFTENDELWSSKYREPGSHRKYRAAQLINQIFDDFKDQKIISLVSHSGLIGSILDVVGHRSIPIENGKLLPILIHQKPHKTEDYDVSKPSKTFKDVCPNPPSTISGVSSYTTPVYTNN</sequence>
<dbReference type="PANTHER" id="PTHR48100:SF1">
    <property type="entry name" value="HISTIDINE PHOSPHATASE FAMILY PROTEIN-RELATED"/>
    <property type="match status" value="1"/>
</dbReference>
<feature type="signal peptide" evidence="1">
    <location>
        <begin position="1"/>
        <end position="20"/>
    </location>
</feature>
<dbReference type="InterPro" id="IPR029033">
    <property type="entry name" value="His_PPase_superfam"/>
</dbReference>
<dbReference type="CDD" id="cd07067">
    <property type="entry name" value="HP_PGM_like"/>
    <property type="match status" value="1"/>
</dbReference>
<evidence type="ECO:0008006" key="4">
    <source>
        <dbReference type="Google" id="ProtNLM"/>
    </source>
</evidence>
<dbReference type="GO" id="GO:0005737">
    <property type="term" value="C:cytoplasm"/>
    <property type="evidence" value="ECO:0007669"/>
    <property type="project" value="TreeGrafter"/>
</dbReference>
<reference evidence="2" key="1">
    <citation type="submission" date="2022-12" db="EMBL/GenBank/DDBJ databases">
        <authorList>
            <person name="Brejova B."/>
        </authorList>
    </citation>
    <scope>NUCLEOTIDE SEQUENCE</scope>
</reference>
<evidence type="ECO:0000313" key="3">
    <source>
        <dbReference type="Proteomes" id="UP001152885"/>
    </source>
</evidence>
<dbReference type="EMBL" id="CANTUO010000001">
    <property type="protein sequence ID" value="CAI5756228.1"/>
    <property type="molecule type" value="Genomic_DNA"/>
</dbReference>